<name>A0A1M5H803_9FLAO</name>
<dbReference type="OrthoDB" id="9765926at2"/>
<dbReference type="EMBL" id="FQWB01000002">
    <property type="protein sequence ID" value="SHG11822.1"/>
    <property type="molecule type" value="Genomic_DNA"/>
</dbReference>
<dbReference type="RefSeq" id="WP_073368970.1">
    <property type="nucleotide sequence ID" value="NZ_FQWB01000002.1"/>
</dbReference>
<keyword evidence="1" id="KW-0732">Signal</keyword>
<protein>
    <submittedName>
        <fullName evidence="2">Gliding motility-associated C-terminal domain-containing protein</fullName>
    </submittedName>
</protein>
<evidence type="ECO:0000256" key="1">
    <source>
        <dbReference type="SAM" id="SignalP"/>
    </source>
</evidence>
<dbReference type="NCBIfam" id="NF038133">
    <property type="entry name" value="choice_anch_L"/>
    <property type="match status" value="1"/>
</dbReference>
<dbReference type="PROSITE" id="PS51257">
    <property type="entry name" value="PROKAR_LIPOPROTEIN"/>
    <property type="match status" value="1"/>
</dbReference>
<dbReference type="Proteomes" id="UP000184516">
    <property type="component" value="Unassembled WGS sequence"/>
</dbReference>
<feature type="signal peptide" evidence="1">
    <location>
        <begin position="1"/>
        <end position="22"/>
    </location>
</feature>
<dbReference type="STRING" id="468056.SAMN05443549_102107"/>
<organism evidence="2 3">
    <name type="scientific">Flavobacterium fluvii</name>
    <dbReference type="NCBI Taxonomy" id="468056"/>
    <lineage>
        <taxon>Bacteria</taxon>
        <taxon>Pseudomonadati</taxon>
        <taxon>Bacteroidota</taxon>
        <taxon>Flavobacteriia</taxon>
        <taxon>Flavobacteriales</taxon>
        <taxon>Flavobacteriaceae</taxon>
        <taxon>Flavobacterium</taxon>
    </lineage>
</organism>
<sequence>MKKCLVFIISFFWIGCFSQAINVDTNTYTVPQLVTDVLVNKACVPVSNITWRTGNTNGFGSSNGIGYFTNTNPAFPLPSGVILSTGNVANAAGPNTSQLNDGNTSWTGDSDLEATLLASGITMNSTNATVLEFDFVPFSANFDFNFLFASEEYGNFQCQFSDAFAFLLTNTVTGVTTNLAVIPNTTTPISVVTIRNSLYNSSCSSQNPTYFGAFNGGSNAAGSATNFNGQTVSMSASSTSLVPNTAYHIKLVIADRQDNQADSAIFLGANSFNVGQDVLGPDLTVASNTAICANETHTLVSGLNPAVYSFAWTFNGNPIGGNTPNLAVIQAGVYGLTYSIIATNCPVTTDLITIEYHNPITTPDPVDLFQCNSGQANSTFDLSFNTPIVSVPGTQISYHASLADAALNNNPLPNNYTLATASLPATIWTRIMDTGTNCLITKTFQLRLTPPPVANNAGDLTLCETFAGTNTANFNLGQQTAAVLGAQSAAIYDVTYYGNLADADAGTNPIDSTVPYTSGNATLFARIQTTTDPTCFNTTNFNLTVVLRPIVDQLPNQYVCNSYTLPPLVNPGNYYSGPNKGLPMLNAGDVITADQIVYIYSETATTPSCPFESSFSIIIIKPGDLSPTDIDACDQHQLTPLFFGLRYFTMPGGPSGGGTEIRGGTILTTPGTTTVYTYFSSTDIANPCVLEGLLKINIHITPTINPIANVFDCTSYNLPPLSVGDYYTYDAVTGIYTPAVSPITTTTTLHIFAINNGCRTPDTVFTVYINTLGLADINECLPYTLPPAPVGEYRDAPNGGGNLIPPGVISLTTTVYTYVPGAGTPNCTDDDFFRITINGPFLTTPTDVITCDSFLLPAQVDGGEYYTLAGGPATPNNIKLIPNVDKITTTTTLYIYKPSPTIVGCYNEKPWLITINEKPEIDSRANIEQCASYVLTPLSNGNYYDDPNGVKPLTAGTVISANNRIYIYAAHPNDPFCYSENFFDISINGVQSDPIPTQLSYCGSFTFPPLPTANNFYYDAPGGPLGGGNIIPAGTTVTPATVLPTYYIYYETGDRLNCSDEKPFSITIAPRPVANTVNPLASCDTFGVNDGIFQFDLTTLSIRNQVLNGQTPDANFTLTFYTSLAGANDINAIPIANPATYQNDNPFADSVWIRVANNTIPNPCFDVVELKLIVNPMPNPQLDSEYFICEDYQTGTLLNPATLNTGISGANYLFEWTLDGNPFGGNTPSITTSQIGNYAVKVTNTTTTCVNTSVTKVSKYTPYLEIAYSDAFENQTFITVNVLGVGSGNYEYKLDDFPYQDSNQFTNANPGEHIISVRDKDGHCDPPPISAVIINYPKFFTPNGDGFNETWNIPHLLSTNPNAPIFIFDRYGKLLKEITPTTAGWNGMYNGQQLPSTDYWFTVDYDEKGISKIFKSHFTLKR</sequence>
<evidence type="ECO:0000313" key="3">
    <source>
        <dbReference type="Proteomes" id="UP000184516"/>
    </source>
</evidence>
<dbReference type="InterPro" id="IPR026341">
    <property type="entry name" value="T9SS_type_B"/>
</dbReference>
<feature type="chain" id="PRO_5013087269" evidence="1">
    <location>
        <begin position="23"/>
        <end position="1422"/>
    </location>
</feature>
<dbReference type="InterPro" id="IPR049804">
    <property type="entry name" value="Choice_anch_L"/>
</dbReference>
<reference evidence="3" key="1">
    <citation type="submission" date="2016-11" db="EMBL/GenBank/DDBJ databases">
        <authorList>
            <person name="Varghese N."/>
            <person name="Submissions S."/>
        </authorList>
    </citation>
    <scope>NUCLEOTIDE SEQUENCE [LARGE SCALE GENOMIC DNA]</scope>
    <source>
        <strain evidence="3">DSM 19978</strain>
    </source>
</reference>
<gene>
    <name evidence="2" type="ORF">SAMN05443549_102107</name>
</gene>
<proteinExistence type="predicted"/>
<evidence type="ECO:0000313" key="2">
    <source>
        <dbReference type="EMBL" id="SHG11822.1"/>
    </source>
</evidence>
<dbReference type="NCBIfam" id="TIGR04131">
    <property type="entry name" value="Bac_Flav_CTERM"/>
    <property type="match status" value="1"/>
</dbReference>
<keyword evidence="3" id="KW-1185">Reference proteome</keyword>
<accession>A0A1M5H803</accession>
<dbReference type="Pfam" id="PF13585">
    <property type="entry name" value="CHU_C"/>
    <property type="match status" value="1"/>
</dbReference>